<organism evidence="3 4">
    <name type="scientific">Macaca mulatta</name>
    <name type="common">Rhesus macaque</name>
    <dbReference type="NCBI Taxonomy" id="9544"/>
    <lineage>
        <taxon>Eukaryota</taxon>
        <taxon>Metazoa</taxon>
        <taxon>Chordata</taxon>
        <taxon>Craniata</taxon>
        <taxon>Vertebrata</taxon>
        <taxon>Euteleostomi</taxon>
        <taxon>Mammalia</taxon>
        <taxon>Eutheria</taxon>
        <taxon>Euarchontoglires</taxon>
        <taxon>Primates</taxon>
        <taxon>Haplorrhini</taxon>
        <taxon>Catarrhini</taxon>
        <taxon>Cercopithecidae</taxon>
        <taxon>Cercopithecinae</taxon>
        <taxon>Macaca</taxon>
    </lineage>
</organism>
<dbReference type="Pfam" id="PF00078">
    <property type="entry name" value="RVT_1"/>
    <property type="match status" value="1"/>
</dbReference>
<dbReference type="InterPro" id="IPR000477">
    <property type="entry name" value="RT_dom"/>
</dbReference>
<dbReference type="CDD" id="cd01650">
    <property type="entry name" value="RT_nLTR_like"/>
    <property type="match status" value="1"/>
</dbReference>
<evidence type="ECO:0000313" key="3">
    <source>
        <dbReference type="Ensembl" id="ENSMMUP00000075292.1"/>
    </source>
</evidence>
<reference evidence="3" key="3">
    <citation type="submission" date="2025-08" db="UniProtKB">
        <authorList>
            <consortium name="Ensembl"/>
        </authorList>
    </citation>
    <scope>IDENTIFICATION</scope>
    <source>
        <strain evidence="3">17573</strain>
    </source>
</reference>
<feature type="domain" description="Reverse transcriptase" evidence="2">
    <location>
        <begin position="1"/>
        <end position="238"/>
    </location>
</feature>
<evidence type="ECO:0000313" key="4">
    <source>
        <dbReference type="Proteomes" id="UP000006718"/>
    </source>
</evidence>
<evidence type="ECO:0000259" key="2">
    <source>
        <dbReference type="PROSITE" id="PS50878"/>
    </source>
</evidence>
<sequence>MNIDAKILNKILANRIQQHIKKLIHHDQVDFIPGTQGWFNICKSINVIQHLNRTKDKNHMIISIDAEKAFDKIQQPFMLKTLNKFGIDGMYLKIRRAIYDKLTANIILNGQKLEAFPLKTGTRQECPLSPLLFNIVLEVLARAIRQEEEIKGIQLRKQEVKLSLFADDMIVYLENPIVSAQNLLKLISNFSKVSGYKINVQKSQAFLYSSNRQTESQIMNELPFTIASKRIKYLGIHLTRDVKDLFKENYKPLLSEIKEDTNKWKNIPCSWIGRINIVKMAILPKVIYRFNAIPIKLSMAFFTELEKTALKFIWNQKRAHIANTILSQKNKAGGITLPDFKLYYKATVTKTAWYWYQNRDIDQWNRTEPSEIIPHIYSHLIFDKPDKNKKWGKDSLFNKWCWENWLAISRKLKLDPFLTPYRKINSRWTRDLNARPKTIKTLEENLGNTIQDIGMGKDFMSKTPKATATKVKIDKWDLIKLKSFCTAKETTIRVNRQPTEWKKIFAIYSSDKGLISRTYKELKQIYKKKTNNPIKKWAKDMNRHFSKEDIHTANRHMKKCSSSLAIREMQIKTTMRYYLTSVRMAIIKKSGNNRCWRGCGEIGTLLHCWWDCKLVQPLWKTVWRFLKDLELEIPFDPATPLLGIYPKVYKSYCYKDTCTLCLWQHYSQ</sequence>
<name>A0A5F8AD32_MACMU</name>
<reference evidence="3" key="4">
    <citation type="submission" date="2025-09" db="UniProtKB">
        <authorList>
            <consortium name="Ensembl"/>
        </authorList>
    </citation>
    <scope>IDENTIFICATION</scope>
    <source>
        <strain evidence="3">17573</strain>
    </source>
</reference>
<protein>
    <recommendedName>
        <fullName evidence="1">RNA-directed DNA polymerase</fullName>
        <ecNumber evidence="1">2.7.7.49</ecNumber>
    </recommendedName>
</protein>
<dbReference type="SUPFAM" id="SSF56672">
    <property type="entry name" value="DNA/RNA polymerases"/>
    <property type="match status" value="1"/>
</dbReference>
<reference evidence="3" key="2">
    <citation type="submission" date="2019-01" db="EMBL/GenBank/DDBJ databases">
        <authorList>
            <person name="Graves T."/>
            <person name="Eichler E.E."/>
            <person name="Wilson R.K."/>
        </authorList>
    </citation>
    <scope>NUCLEOTIDE SEQUENCE [LARGE SCALE GENOMIC DNA]</scope>
    <source>
        <strain evidence="3">17573</strain>
    </source>
</reference>
<dbReference type="InParanoid" id="A0A5F8AD32"/>
<dbReference type="PANTHER" id="PTHR19446">
    <property type="entry name" value="REVERSE TRANSCRIPTASES"/>
    <property type="match status" value="1"/>
</dbReference>
<dbReference type="GeneTree" id="ENSGT01150000286916"/>
<dbReference type="PROSITE" id="PS50878">
    <property type="entry name" value="RT_POL"/>
    <property type="match status" value="1"/>
</dbReference>
<dbReference type="Bgee" id="ENSMMUG00000058091">
    <property type="expression patterns" value="Expressed in liver and 13 other cell types or tissues"/>
</dbReference>
<evidence type="ECO:0000256" key="1">
    <source>
        <dbReference type="ARBA" id="ARBA00012493"/>
    </source>
</evidence>
<dbReference type="AlphaFoldDB" id="A0A5F8AD32"/>
<dbReference type="VEuPathDB" id="HostDB:ENSMMUG00000058091"/>
<dbReference type="GO" id="GO:0003964">
    <property type="term" value="F:RNA-directed DNA polymerase activity"/>
    <property type="evidence" value="ECO:0007669"/>
    <property type="project" value="UniProtKB-EC"/>
</dbReference>
<keyword evidence="4" id="KW-1185">Reference proteome</keyword>
<dbReference type="InterPro" id="IPR043502">
    <property type="entry name" value="DNA/RNA_pol_sf"/>
</dbReference>
<proteinExistence type="predicted"/>
<dbReference type="Ensembl" id="ENSMMUT00000082962.1">
    <property type="protein sequence ID" value="ENSMMUP00000075292.1"/>
    <property type="gene ID" value="ENSMMUG00000058091.1"/>
</dbReference>
<accession>A0A5F8AD32</accession>
<reference evidence="4" key="1">
    <citation type="journal article" date="2007" name="Science">
        <title>Evolutionary and biomedical insights from the rhesus macaque genome.</title>
        <authorList>
            <person name="Gibbs R.A."/>
            <person name="Rogers J."/>
            <person name="Katze M.G."/>
            <person name="Bumgarner R."/>
            <person name="Weinstock G.M."/>
            <person name="Mardis E.R."/>
            <person name="Remington K.A."/>
            <person name="Strausberg R.L."/>
            <person name="Venter J.C."/>
            <person name="Wilson R.K."/>
            <person name="Batzer M.A."/>
            <person name="Bustamante C.D."/>
            <person name="Eichler E.E."/>
            <person name="Hahn M.W."/>
            <person name="Hardison R.C."/>
            <person name="Makova K.D."/>
            <person name="Miller W."/>
            <person name="Milosavljevic A."/>
            <person name="Palermo R.E."/>
            <person name="Siepel A."/>
            <person name="Sikela J.M."/>
            <person name="Attaway T."/>
            <person name="Bell S."/>
            <person name="Bernard K.E."/>
            <person name="Buhay C.J."/>
            <person name="Chandrabose M.N."/>
            <person name="Dao M."/>
            <person name="Davis C."/>
            <person name="Delehaunty K.D."/>
            <person name="Ding Y."/>
            <person name="Dinh H.H."/>
            <person name="Dugan-Rocha S."/>
            <person name="Fulton L.A."/>
            <person name="Gabisi R.A."/>
            <person name="Garner T.T."/>
            <person name="Godfrey J."/>
            <person name="Hawes A.C."/>
            <person name="Hernandez J."/>
            <person name="Hines S."/>
            <person name="Holder M."/>
            <person name="Hume J."/>
            <person name="Jhangiani S.N."/>
            <person name="Joshi V."/>
            <person name="Khan Z.M."/>
            <person name="Kirkness E.F."/>
            <person name="Cree A."/>
            <person name="Fowler R.G."/>
            <person name="Lee S."/>
            <person name="Lewis L.R."/>
            <person name="Li Z."/>
            <person name="Liu Y.-S."/>
            <person name="Moore S.M."/>
            <person name="Muzny D."/>
            <person name="Nazareth L.V."/>
            <person name="Ngo D.N."/>
            <person name="Okwuonu G.O."/>
            <person name="Pai G."/>
            <person name="Parker D."/>
            <person name="Paul H.A."/>
            <person name="Pfannkoch C."/>
            <person name="Pohl C.S."/>
            <person name="Rogers Y.-H.C."/>
            <person name="Ruiz S.J."/>
            <person name="Sabo A."/>
            <person name="Santibanez J."/>
            <person name="Schneider B.W."/>
            <person name="Smith S.M."/>
            <person name="Sodergren E."/>
            <person name="Svatek A.F."/>
            <person name="Utterback T.R."/>
            <person name="Vattathil S."/>
            <person name="Warren W."/>
            <person name="White C.S."/>
            <person name="Chinwalla A.T."/>
            <person name="Feng Y."/>
            <person name="Halpern A.L."/>
            <person name="Hillier L.W."/>
            <person name="Huang X."/>
            <person name="Minx P."/>
            <person name="Nelson J.O."/>
            <person name="Pepin K.H."/>
            <person name="Qin X."/>
            <person name="Sutton G.G."/>
            <person name="Venter E."/>
            <person name="Walenz B.P."/>
            <person name="Wallis J.W."/>
            <person name="Worley K.C."/>
            <person name="Yang S.-P."/>
            <person name="Jones S.M."/>
            <person name="Marra M.A."/>
            <person name="Rocchi M."/>
            <person name="Schein J.E."/>
            <person name="Baertsch R."/>
            <person name="Clarke L."/>
            <person name="Csuros M."/>
            <person name="Glasscock J."/>
            <person name="Harris R.A."/>
            <person name="Havlak P."/>
            <person name="Jackson A.R."/>
            <person name="Jiang H."/>
            <person name="Liu Y."/>
            <person name="Messina D.N."/>
            <person name="Shen Y."/>
            <person name="Song H.X.-Z."/>
            <person name="Wylie T."/>
            <person name="Zhang L."/>
            <person name="Birney E."/>
            <person name="Han K."/>
            <person name="Konkel M.K."/>
            <person name="Lee J."/>
            <person name="Smit A.F.A."/>
            <person name="Ullmer B."/>
            <person name="Wang H."/>
            <person name="Xing J."/>
            <person name="Burhans R."/>
            <person name="Cheng Z."/>
            <person name="Karro J.E."/>
            <person name="Ma J."/>
            <person name="Raney B."/>
            <person name="She X."/>
            <person name="Cox M.J."/>
            <person name="Demuth J.P."/>
            <person name="Dumas L.J."/>
            <person name="Han S.-G."/>
            <person name="Hopkins J."/>
            <person name="Karimpour-Fard A."/>
            <person name="Kim Y.H."/>
            <person name="Pollack J.R."/>
            <person name="Vinar T."/>
            <person name="Addo-Quaye C."/>
            <person name="Degenhardt J."/>
            <person name="Denby A."/>
            <person name="Hubisz M.J."/>
            <person name="Indap A."/>
            <person name="Kosiol C."/>
            <person name="Lahn B.T."/>
            <person name="Lawson H.A."/>
            <person name="Marklein A."/>
            <person name="Nielsen R."/>
            <person name="Vallender E.J."/>
            <person name="Clark A.G."/>
            <person name="Ferguson B."/>
            <person name="Hernandez R.D."/>
            <person name="Hirani K."/>
            <person name="Kehrer-Sawatzki H."/>
            <person name="Kolb J."/>
            <person name="Patil S."/>
            <person name="Pu L.-L."/>
            <person name="Ren Y."/>
            <person name="Smith D.G."/>
            <person name="Wheeler D.A."/>
            <person name="Schenck I."/>
            <person name="Ball E.V."/>
            <person name="Chen R."/>
            <person name="Cooper D.N."/>
            <person name="Giardine B."/>
            <person name="Hsu F."/>
            <person name="Kent W.J."/>
            <person name="Lesk A."/>
            <person name="Nelson D.L."/>
            <person name="O'brien W.E."/>
            <person name="Pruefer K."/>
            <person name="Stenson P.D."/>
            <person name="Wallace J.C."/>
            <person name="Ke H."/>
            <person name="Liu X.-M."/>
            <person name="Wang P."/>
            <person name="Xiang A.P."/>
            <person name="Yang F."/>
            <person name="Barber G.P."/>
            <person name="Haussler D."/>
            <person name="Karolchik D."/>
            <person name="Kern A.D."/>
            <person name="Kuhn R.M."/>
            <person name="Smith K.E."/>
            <person name="Zwieg A.S."/>
        </authorList>
    </citation>
    <scope>NUCLEOTIDE SEQUENCE [LARGE SCALE GENOMIC DNA]</scope>
    <source>
        <strain evidence="4">17573</strain>
    </source>
</reference>
<dbReference type="EC" id="2.7.7.49" evidence="1"/>
<dbReference type="Proteomes" id="UP000006718">
    <property type="component" value="Chromosome 14"/>
</dbReference>